<dbReference type="PANTHER" id="PTHR34374:SF1">
    <property type="entry name" value="LARGE RIBOSOMAL RNA SUBUNIT ACCUMULATION PROTEIN YCED HOMOLOG 1, CHLOROPLASTIC"/>
    <property type="match status" value="1"/>
</dbReference>
<dbReference type="PANTHER" id="PTHR34374">
    <property type="entry name" value="LARGE RIBOSOMAL RNA SUBUNIT ACCUMULATION PROTEIN YCED HOMOLOG 1, CHLOROPLASTIC"/>
    <property type="match status" value="1"/>
</dbReference>
<dbReference type="Proteomes" id="UP000233534">
    <property type="component" value="Chromosome"/>
</dbReference>
<dbReference type="Pfam" id="PF02620">
    <property type="entry name" value="YceD"/>
    <property type="match status" value="1"/>
</dbReference>
<sequence>MIFDISGILKTDGGELPIEINQLMEGLNAIADDLSFESPVKFKGSILNSGGVLKLKGKLSTLYKSKCSRCLNDVEAEINTDIKEDFFEEGKGEEEAYTYRGKYVELEKVFKDNIILNLPAKQVCRKECRGLCPYCGANLNEETCNCKNEEIDLRLEALGDFFKNQENN</sequence>
<dbReference type="EMBL" id="CP025197">
    <property type="protein sequence ID" value="AUG58060.1"/>
    <property type="molecule type" value="Genomic_DNA"/>
</dbReference>
<dbReference type="Proteomes" id="UP000239720">
    <property type="component" value="Unassembled WGS sequence"/>
</dbReference>
<reference evidence="1 3" key="1">
    <citation type="submission" date="2017-12" db="EMBL/GenBank/DDBJ databases">
        <title>Complete genome sequence of Herbivorax saccincola GGR1, a novel Cellulosome-producing hydrolytic bacterium in a thermophilic biogas plant, established by Illumina and Nanopore MinION sequencing.</title>
        <authorList>
            <person name="Pechtl A."/>
            <person name="Ruckert C."/>
            <person name="Koeck D.E."/>
            <person name="Maus I."/>
            <person name="Winkler A."/>
            <person name="Kalinowski J."/>
            <person name="Puhler A."/>
            <person name="Schwarz W.W."/>
            <person name="Zverlov V.V."/>
            <person name="Schluter A."/>
            <person name="Liebl W."/>
        </authorList>
    </citation>
    <scope>NUCLEOTIDE SEQUENCE [LARGE SCALE GENOMIC DNA]</scope>
    <source>
        <strain evidence="1">GGR1</strain>
        <strain evidence="3">SR1</strain>
    </source>
</reference>
<dbReference type="InterPro" id="IPR003772">
    <property type="entry name" value="YceD"/>
</dbReference>
<reference evidence="2 4" key="2">
    <citation type="journal article" date="2018" name="Syst. Appl. Microbiol.">
        <title>Characterization and high-quality draft genome sequence of Herbivorax saccincola A7, an anaerobic, alkaliphilic, thermophilic, cellulolytic, and xylanolytic bacterium.</title>
        <authorList>
            <person name="Aikawa S."/>
            <person name="Baramee S."/>
            <person name="Sermsathanaswadi J."/>
            <person name="Thianheng P."/>
            <person name="Tachaapaikoon C."/>
            <person name="Shikata A."/>
            <person name="Waeonukul R."/>
            <person name="Pason P."/>
            <person name="Ratanakhanokchai K."/>
            <person name="Kosugi A."/>
        </authorList>
    </citation>
    <scope>NUCLEOTIDE SEQUENCE [LARGE SCALE GENOMIC DNA]</scope>
    <source>
        <strain evidence="2 4">A7</strain>
    </source>
</reference>
<evidence type="ECO:0000313" key="4">
    <source>
        <dbReference type="Proteomes" id="UP000239720"/>
    </source>
</evidence>
<dbReference type="AlphaFoldDB" id="A0A2K9ERB4"/>
<evidence type="ECO:0000313" key="3">
    <source>
        <dbReference type="Proteomes" id="UP000233534"/>
    </source>
</evidence>
<organism evidence="1 3">
    <name type="scientific">Acetivibrio saccincola</name>
    <dbReference type="NCBI Taxonomy" id="1677857"/>
    <lineage>
        <taxon>Bacteria</taxon>
        <taxon>Bacillati</taxon>
        <taxon>Bacillota</taxon>
        <taxon>Clostridia</taxon>
        <taxon>Eubacteriales</taxon>
        <taxon>Oscillospiraceae</taxon>
        <taxon>Acetivibrio</taxon>
    </lineage>
</organism>
<name>A0A2K9ERB4_9FIRM</name>
<proteinExistence type="predicted"/>
<evidence type="ECO:0000313" key="2">
    <source>
        <dbReference type="EMBL" id="PQQ67948.1"/>
    </source>
</evidence>
<dbReference type="EMBL" id="NEMB01000003">
    <property type="protein sequence ID" value="PQQ67948.1"/>
    <property type="molecule type" value="Genomic_DNA"/>
</dbReference>
<accession>A0A2K9ERB4</accession>
<dbReference type="RefSeq" id="WP_101302167.1">
    <property type="nucleotide sequence ID" value="NZ_CP025197.1"/>
</dbReference>
<dbReference type="KEGG" id="hsc:HVS_10825"/>
<evidence type="ECO:0000313" key="1">
    <source>
        <dbReference type="EMBL" id="AUG58060.1"/>
    </source>
</evidence>
<dbReference type="OrthoDB" id="9790372at2"/>
<protein>
    <recommendedName>
        <fullName evidence="5">DUF177 domain-containing protein</fullName>
    </recommendedName>
</protein>
<gene>
    <name evidence="2" type="ORF">B9R14_15055</name>
    <name evidence="1" type="ORF">HVS_10825</name>
</gene>
<evidence type="ECO:0008006" key="5">
    <source>
        <dbReference type="Google" id="ProtNLM"/>
    </source>
</evidence>
<keyword evidence="3" id="KW-1185">Reference proteome</keyword>